<accession>A0AB39PDW8</accession>
<proteinExistence type="predicted"/>
<dbReference type="AlphaFoldDB" id="A0AB39PDW8"/>
<name>A0AB39PDW8_9ACTN</name>
<gene>
    <name evidence="1" type="ORF">AB5J56_29615</name>
</gene>
<organism evidence="1">
    <name type="scientific">Streptomyces sp. R21</name>
    <dbReference type="NCBI Taxonomy" id="3238627"/>
    <lineage>
        <taxon>Bacteria</taxon>
        <taxon>Bacillati</taxon>
        <taxon>Actinomycetota</taxon>
        <taxon>Actinomycetes</taxon>
        <taxon>Kitasatosporales</taxon>
        <taxon>Streptomycetaceae</taxon>
        <taxon>Streptomyces</taxon>
    </lineage>
</organism>
<dbReference type="RefSeq" id="WP_369236776.1">
    <property type="nucleotide sequence ID" value="NZ_CP163435.1"/>
</dbReference>
<evidence type="ECO:0000313" key="1">
    <source>
        <dbReference type="EMBL" id="XDQ28589.1"/>
    </source>
</evidence>
<protein>
    <submittedName>
        <fullName evidence="1">Uncharacterized protein</fullName>
    </submittedName>
</protein>
<reference evidence="1" key="1">
    <citation type="submission" date="2024-07" db="EMBL/GenBank/DDBJ databases">
        <authorList>
            <person name="Yu S.T."/>
        </authorList>
    </citation>
    <scope>NUCLEOTIDE SEQUENCE</scope>
    <source>
        <strain evidence="1">R21</strain>
    </source>
</reference>
<dbReference type="EMBL" id="CP163435">
    <property type="protein sequence ID" value="XDQ28589.1"/>
    <property type="molecule type" value="Genomic_DNA"/>
</dbReference>
<sequence length="204" mass="22570">MTDADDRVSLCPVTHELVDQLVALAELDLTDEAAVEGRLREWGWREHGEAVTGPEYADVPDTPDADHVSPLGHFVHCDGDGSFHMPFAYLYDIGGGLLDEDLWAAIPGWSSQVGAERPEFDAHFDTVMHRFIDRLGLPDYDVRQPKYVDRIVAWRLAGNVLIVGQGKEPMSYHQFEDAHIFIGSLTAENVEFPGGAAIRALVTS</sequence>